<dbReference type="PANTHER" id="PTHR46020">
    <property type="entry name" value="OSJNBB0059K02.9 PROTEIN"/>
    <property type="match status" value="1"/>
</dbReference>
<accession>A0A8I6YK07</accession>
<evidence type="ECO:0000256" key="1">
    <source>
        <dbReference type="ARBA" id="ARBA00008668"/>
    </source>
</evidence>
<dbReference type="GO" id="GO:0016788">
    <property type="term" value="F:hydrolase activity, acting on ester bonds"/>
    <property type="evidence" value="ECO:0007669"/>
    <property type="project" value="InterPro"/>
</dbReference>
<dbReference type="InterPro" id="IPR036514">
    <property type="entry name" value="SGNH_hydro_sf"/>
</dbReference>
<dbReference type="Proteomes" id="UP000011116">
    <property type="component" value="Chromosome 7H"/>
</dbReference>
<dbReference type="GeneID" id="123406983"/>
<dbReference type="GO" id="GO:0006629">
    <property type="term" value="P:lipid metabolic process"/>
    <property type="evidence" value="ECO:0007669"/>
    <property type="project" value="UniProtKB-KW"/>
</dbReference>
<gene>
    <name evidence="5" type="primary">LOC123406983</name>
</gene>
<dbReference type="Gene3D" id="3.40.50.1110">
    <property type="entry name" value="SGNH hydrolase"/>
    <property type="match status" value="1"/>
</dbReference>
<dbReference type="Gramene" id="HORVU.MOREX.r2.7HG0620290.1">
    <property type="protein sequence ID" value="HORVU.MOREX.r2.7HG0620290.1"/>
    <property type="gene ID" value="HORVU.MOREX.r2.7HG0620290"/>
</dbReference>
<keyword evidence="4" id="KW-0732">Signal</keyword>
<dbReference type="AlphaFoldDB" id="A0A8I6YK07"/>
<organism evidence="5 6">
    <name type="scientific">Hordeum vulgare subsp. vulgare</name>
    <name type="common">Domesticated barley</name>
    <dbReference type="NCBI Taxonomy" id="112509"/>
    <lineage>
        <taxon>Eukaryota</taxon>
        <taxon>Viridiplantae</taxon>
        <taxon>Streptophyta</taxon>
        <taxon>Embryophyta</taxon>
        <taxon>Tracheophyta</taxon>
        <taxon>Spermatophyta</taxon>
        <taxon>Magnoliopsida</taxon>
        <taxon>Liliopsida</taxon>
        <taxon>Poales</taxon>
        <taxon>Poaceae</taxon>
        <taxon>BOP clade</taxon>
        <taxon>Pooideae</taxon>
        <taxon>Triticodae</taxon>
        <taxon>Triticeae</taxon>
        <taxon>Hordeinae</taxon>
        <taxon>Hordeum</taxon>
    </lineage>
</organism>
<dbReference type="Gramene" id="HORVU.MOREX.r3.7HG0747740.1">
    <property type="protein sequence ID" value="HORVU.MOREX.r3.7HG0747740.1"/>
    <property type="gene ID" value="HORVU.MOREX.r3.7HG0747740"/>
</dbReference>
<keyword evidence="2" id="KW-0378">Hydrolase</keyword>
<reference evidence="5" key="2">
    <citation type="submission" date="2020-10" db="EMBL/GenBank/DDBJ databases">
        <authorList>
            <person name="Scholz U."/>
            <person name="Mascher M."/>
            <person name="Fiebig A."/>
        </authorList>
    </citation>
    <scope>NUCLEOTIDE SEQUENCE [LARGE SCALE GENOMIC DNA]</scope>
    <source>
        <strain evidence="5">cv. Morex</strain>
    </source>
</reference>
<proteinExistence type="inferred from homology"/>
<dbReference type="SMR" id="A0A8I6YK07"/>
<name>A0A8I6YK07_HORVV</name>
<keyword evidence="6" id="KW-1185">Reference proteome</keyword>
<reference evidence="5" key="3">
    <citation type="submission" date="2022-01" db="UniProtKB">
        <authorList>
            <consortium name="EnsemblPlants"/>
        </authorList>
    </citation>
    <scope>IDENTIFICATION</scope>
    <source>
        <strain evidence="5">subsp. vulgare</strain>
    </source>
</reference>
<dbReference type="RefSeq" id="XP_044955939.1">
    <property type="nucleotide sequence ID" value="XM_045100004.1"/>
</dbReference>
<keyword evidence="3" id="KW-0443">Lipid metabolism</keyword>
<dbReference type="KEGG" id="hvg:123406983"/>
<dbReference type="OrthoDB" id="1600564at2759"/>
<dbReference type="PANTHER" id="PTHR46020:SF24">
    <property type="entry name" value="GDSL ESTERASE_LIPASE"/>
    <property type="match status" value="1"/>
</dbReference>
<evidence type="ECO:0000256" key="4">
    <source>
        <dbReference type="SAM" id="SignalP"/>
    </source>
</evidence>
<comment type="similarity">
    <text evidence="1">Belongs to the 'GDSL' lipolytic enzyme family.</text>
</comment>
<feature type="signal peptide" evidence="4">
    <location>
        <begin position="1"/>
        <end position="24"/>
    </location>
</feature>
<feature type="chain" id="PRO_5035251586" description="GDSL esterase/lipase" evidence="4">
    <location>
        <begin position="25"/>
        <end position="364"/>
    </location>
</feature>
<dbReference type="EnsemblPlants" id="HORVU.MOREX.r3.7HG0747740.1">
    <property type="protein sequence ID" value="HORVU.MOREX.r3.7HG0747740.1"/>
    <property type="gene ID" value="HORVU.MOREX.r3.7HG0747740"/>
</dbReference>
<evidence type="ECO:0008006" key="7">
    <source>
        <dbReference type="Google" id="ProtNLM"/>
    </source>
</evidence>
<dbReference type="Pfam" id="PF00657">
    <property type="entry name" value="Lipase_GDSL"/>
    <property type="match status" value="1"/>
</dbReference>
<protein>
    <recommendedName>
        <fullName evidence="7">GDSL esterase/lipase</fullName>
    </recommendedName>
</protein>
<evidence type="ECO:0000313" key="5">
    <source>
        <dbReference type="EnsemblPlants" id="HORVU.MOREX.r3.7HG0747740.1"/>
    </source>
</evidence>
<dbReference type="InterPro" id="IPR001087">
    <property type="entry name" value="GDSL"/>
</dbReference>
<evidence type="ECO:0000313" key="6">
    <source>
        <dbReference type="Proteomes" id="UP000011116"/>
    </source>
</evidence>
<evidence type="ECO:0000256" key="2">
    <source>
        <dbReference type="ARBA" id="ARBA00022801"/>
    </source>
</evidence>
<sequence>MKLPPAVVCLLLVLVFFDAARVEGRGTPARGSRNQWSSMFVFGDDFVDNGNRPNITGEKTSRQWSYPYGSYLNSHYPTSPVLTGRFSNYRMQSDFIARMLGLHEAPPAYALTSDQSCDSSGMTFASGGAGVFKVTAKRKVPTLAAQVQAFKSLVNDGVIPTRQLHHSVALIAISGNDYMSGSDANNGFYSSFDDLDTYVGNVATEILDNVAQLQKLGVRKVLVNNLHPIGCMPLHTSSSNYTTCDLLGNYGASVHNKYLKQMLEDRDNVHILDLYTAFTDIVNHAPGGGSKDFKLNLTPCCESTYDGGYCGERSHSGKRLYELCGNPDKMFYWDQTHPTDAGWEAVMKALQQPLMEFLDEEYVA</sequence>
<dbReference type="SUPFAM" id="SSF52266">
    <property type="entry name" value="SGNH hydrolase"/>
    <property type="match status" value="1"/>
</dbReference>
<reference evidence="6" key="1">
    <citation type="journal article" date="2012" name="Nature">
        <title>A physical, genetic and functional sequence assembly of the barley genome.</title>
        <authorList>
            <consortium name="The International Barley Genome Sequencing Consortium"/>
            <person name="Mayer K.F."/>
            <person name="Waugh R."/>
            <person name="Brown J.W."/>
            <person name="Schulman A."/>
            <person name="Langridge P."/>
            <person name="Platzer M."/>
            <person name="Fincher G.B."/>
            <person name="Muehlbauer G.J."/>
            <person name="Sato K."/>
            <person name="Close T.J."/>
            <person name="Wise R.P."/>
            <person name="Stein N."/>
        </authorList>
    </citation>
    <scope>NUCLEOTIDE SEQUENCE [LARGE SCALE GENOMIC DNA]</scope>
    <source>
        <strain evidence="6">cv. Morex</strain>
    </source>
</reference>
<evidence type="ECO:0000256" key="3">
    <source>
        <dbReference type="ARBA" id="ARBA00023098"/>
    </source>
</evidence>